<dbReference type="Gramene" id="RZC81214">
    <property type="protein sequence ID" value="RZC81214"/>
    <property type="gene ID" value="C5167_043788"/>
</dbReference>
<protein>
    <submittedName>
        <fullName evidence="1">Uncharacterized protein</fullName>
    </submittedName>
</protein>
<reference evidence="1 2" key="1">
    <citation type="journal article" date="2018" name="Science">
        <title>The opium poppy genome and morphinan production.</title>
        <authorList>
            <person name="Guo L."/>
            <person name="Winzer T."/>
            <person name="Yang X."/>
            <person name="Li Y."/>
            <person name="Ning Z."/>
            <person name="He Z."/>
            <person name="Teodor R."/>
            <person name="Lu Y."/>
            <person name="Bowser T.A."/>
            <person name="Graham I.A."/>
            <person name="Ye K."/>
        </authorList>
    </citation>
    <scope>NUCLEOTIDE SEQUENCE [LARGE SCALE GENOMIC DNA]</scope>
    <source>
        <strain evidence="2">cv. HN1</strain>
        <tissue evidence="1">Leaves</tissue>
    </source>
</reference>
<evidence type="ECO:0000313" key="1">
    <source>
        <dbReference type="EMBL" id="RZC81214.1"/>
    </source>
</evidence>
<accession>A0A4Y7L6Q9</accession>
<dbReference type="AlphaFoldDB" id="A0A4Y7L6Q9"/>
<name>A0A4Y7L6Q9_PAPSO</name>
<organism evidence="1 2">
    <name type="scientific">Papaver somniferum</name>
    <name type="common">Opium poppy</name>
    <dbReference type="NCBI Taxonomy" id="3469"/>
    <lineage>
        <taxon>Eukaryota</taxon>
        <taxon>Viridiplantae</taxon>
        <taxon>Streptophyta</taxon>
        <taxon>Embryophyta</taxon>
        <taxon>Tracheophyta</taxon>
        <taxon>Spermatophyta</taxon>
        <taxon>Magnoliopsida</taxon>
        <taxon>Ranunculales</taxon>
        <taxon>Papaveraceae</taxon>
        <taxon>Papaveroideae</taxon>
        <taxon>Papaver</taxon>
    </lineage>
</organism>
<sequence length="261" mass="29504">MEWRKLFCFFWHRSSVLWLLFFHNSGGSSWLPSTLTSVLYYSYCGYLMMAFQTYEALIKMTQMSHALLMNCIFSTWRGLVLLYNFSFPGGFSLQISHPIHQLAVNSLLRSNQINEMEGGALFVFDLCIFESHAKTGFHEASAFASAFGMQSKLHDPAPFCTGYYTRRLSFSSWVSLGDILTPINQSLQYFACGLDTLVESKGFLESFSEEPALVQLHLLTVVLNNATVETDNPVLRDRAIIICKSNTVLPDCKSTEVIVFG</sequence>
<gene>
    <name evidence="1" type="ORF">C5167_043788</name>
</gene>
<dbReference type="Proteomes" id="UP000316621">
    <property type="component" value="Chromosome 10"/>
</dbReference>
<dbReference type="EMBL" id="CM010724">
    <property type="protein sequence ID" value="RZC81214.1"/>
    <property type="molecule type" value="Genomic_DNA"/>
</dbReference>
<keyword evidence="2" id="KW-1185">Reference proteome</keyword>
<proteinExistence type="predicted"/>
<evidence type="ECO:0000313" key="2">
    <source>
        <dbReference type="Proteomes" id="UP000316621"/>
    </source>
</evidence>
<dbReference type="STRING" id="3469.A0A4Y7L6Q9"/>